<keyword evidence="1" id="KW-0812">Transmembrane</keyword>
<reference evidence="2 3" key="1">
    <citation type="submission" date="2017-01" db="EMBL/GenBank/DDBJ databases">
        <title>Complete genome of Lacinutrix venerupis DOK2-8 isolated from seawater in Dokdo.</title>
        <authorList>
            <person name="Chi W.-J."/>
            <person name="Kim J.H."/>
        </authorList>
    </citation>
    <scope>NUCLEOTIDE SEQUENCE [LARGE SCALE GENOMIC DNA]</scope>
    <source>
        <strain evidence="2 3">DOK2-8</strain>
    </source>
</reference>
<dbReference type="RefSeq" id="WP_076731754.1">
    <property type="nucleotide sequence ID" value="NZ_CP019352.1"/>
</dbReference>
<protein>
    <submittedName>
        <fullName evidence="2">Uncharacterized protein</fullName>
    </submittedName>
</protein>
<keyword evidence="3" id="KW-1185">Reference proteome</keyword>
<dbReference type="Proteomes" id="UP000187506">
    <property type="component" value="Chromosome"/>
</dbReference>
<keyword evidence="1" id="KW-1133">Transmembrane helix</keyword>
<feature type="transmembrane region" description="Helical" evidence="1">
    <location>
        <begin position="6"/>
        <end position="25"/>
    </location>
</feature>
<evidence type="ECO:0000313" key="3">
    <source>
        <dbReference type="Proteomes" id="UP000187506"/>
    </source>
</evidence>
<dbReference type="AlphaFoldDB" id="A0AAC9LJA8"/>
<evidence type="ECO:0000256" key="1">
    <source>
        <dbReference type="SAM" id="Phobius"/>
    </source>
</evidence>
<dbReference type="KEGG" id="lvn:BWR22_01910"/>
<evidence type="ECO:0000313" key="2">
    <source>
        <dbReference type="EMBL" id="APX99113.1"/>
    </source>
</evidence>
<keyword evidence="1" id="KW-0472">Membrane</keyword>
<organism evidence="2 3">
    <name type="scientific">Lacinutrix venerupis</name>
    <dbReference type="NCBI Taxonomy" id="1486034"/>
    <lineage>
        <taxon>Bacteria</taxon>
        <taxon>Pseudomonadati</taxon>
        <taxon>Bacteroidota</taxon>
        <taxon>Flavobacteriia</taxon>
        <taxon>Flavobacteriales</taxon>
        <taxon>Flavobacteriaceae</taxon>
        <taxon>Lacinutrix</taxon>
    </lineage>
</organism>
<dbReference type="EMBL" id="CP019352">
    <property type="protein sequence ID" value="APX99113.1"/>
    <property type="molecule type" value="Genomic_DNA"/>
</dbReference>
<accession>A0AAC9LJA8</accession>
<sequence>MKLSLTVLEILVVSCVFVPFFIFIYKGLNSTSKTKNKAEKITKANGFNYKLKEVWNNKYIGLAEENNMLTYIQFNKEDDKIFNINLSKVKSCALISDYKKGKDKVTRLQYLELRITFFSMQDEDKVLSFFNNQEAFMENYELQRIKKWHKLINSNINMDLKKAS</sequence>
<gene>
    <name evidence="2" type="ORF">BWR22_01910</name>
</gene>
<proteinExistence type="predicted"/>
<name>A0AAC9LJA8_9FLAO</name>